<sequence>MYIDSIIRRPTALLDSQDHILFKYSNTQWANLTADPRPPVRDPSAEQDREVHTCMVRDVWGDRIDGVTGTEGACGVVLYGFERGLEVRSMDYCADGGSGCW</sequence>
<protein>
    <submittedName>
        <fullName evidence="1">Uncharacterized protein</fullName>
    </submittedName>
</protein>
<gene>
    <name evidence="1" type="ORF">PENPOL_c014G07413</name>
</gene>
<evidence type="ECO:0000313" key="2">
    <source>
        <dbReference type="Proteomes" id="UP000191408"/>
    </source>
</evidence>
<accession>A0A1V6NB74</accession>
<dbReference type="AlphaFoldDB" id="A0A1V6NB74"/>
<organism evidence="1 2">
    <name type="scientific">Penicillium polonicum</name>
    <dbReference type="NCBI Taxonomy" id="60169"/>
    <lineage>
        <taxon>Eukaryota</taxon>
        <taxon>Fungi</taxon>
        <taxon>Dikarya</taxon>
        <taxon>Ascomycota</taxon>
        <taxon>Pezizomycotina</taxon>
        <taxon>Eurotiomycetes</taxon>
        <taxon>Eurotiomycetidae</taxon>
        <taxon>Eurotiales</taxon>
        <taxon>Aspergillaceae</taxon>
        <taxon>Penicillium</taxon>
    </lineage>
</organism>
<dbReference type="STRING" id="60169.A0A1V6NB74"/>
<dbReference type="Proteomes" id="UP000191408">
    <property type="component" value="Unassembled WGS sequence"/>
</dbReference>
<keyword evidence="2" id="KW-1185">Reference proteome</keyword>
<proteinExistence type="predicted"/>
<dbReference type="EMBL" id="MDYM01000014">
    <property type="protein sequence ID" value="OQD61885.1"/>
    <property type="molecule type" value="Genomic_DNA"/>
</dbReference>
<evidence type="ECO:0000313" key="1">
    <source>
        <dbReference type="EMBL" id="OQD61885.1"/>
    </source>
</evidence>
<name>A0A1V6NB74_PENPO</name>
<comment type="caution">
    <text evidence="1">The sequence shown here is derived from an EMBL/GenBank/DDBJ whole genome shotgun (WGS) entry which is preliminary data.</text>
</comment>
<reference evidence="2" key="1">
    <citation type="journal article" date="2017" name="Nat. Microbiol.">
        <title>Global analysis of biosynthetic gene clusters reveals vast potential of secondary metabolite production in Penicillium species.</title>
        <authorList>
            <person name="Nielsen J.C."/>
            <person name="Grijseels S."/>
            <person name="Prigent S."/>
            <person name="Ji B."/>
            <person name="Dainat J."/>
            <person name="Nielsen K.F."/>
            <person name="Frisvad J.C."/>
            <person name="Workman M."/>
            <person name="Nielsen J."/>
        </authorList>
    </citation>
    <scope>NUCLEOTIDE SEQUENCE [LARGE SCALE GENOMIC DNA]</scope>
    <source>
        <strain evidence="2">IBT 4502</strain>
    </source>
</reference>